<protein>
    <submittedName>
        <fullName evidence="2">Uncharacterized protein</fullName>
    </submittedName>
</protein>
<dbReference type="AlphaFoldDB" id="A0A3B5XWX0"/>
<reference evidence="2" key="1">
    <citation type="submission" date="2018-08" db="EMBL/GenBank/DDBJ databases">
        <authorList>
            <person name="Rossello M."/>
        </authorList>
    </citation>
    <scope>NUCLEOTIDE SEQUENCE [LARGE SCALE GENOMIC DNA]</scope>
    <source>
        <strain evidence="2">cv. Chinese Spring</strain>
    </source>
</reference>
<dbReference type="Gramene" id="TraesCS1A02G126600.1">
    <property type="protein sequence ID" value="TraesCS1A02G126600.1"/>
    <property type="gene ID" value="TraesCS1A02G126600"/>
</dbReference>
<dbReference type="Gramene" id="TraesROB_scaffold_002499_01G000100.1">
    <property type="protein sequence ID" value="TraesROB_scaffold_002499_01G000100.1"/>
    <property type="gene ID" value="TraesROB_scaffold_002499_01G000100"/>
</dbReference>
<reference evidence="2" key="2">
    <citation type="submission" date="2018-10" db="UniProtKB">
        <authorList>
            <consortium name="EnsemblPlants"/>
        </authorList>
    </citation>
    <scope>IDENTIFICATION</scope>
</reference>
<feature type="compositionally biased region" description="Basic residues" evidence="1">
    <location>
        <begin position="179"/>
        <end position="189"/>
    </location>
</feature>
<keyword evidence="3" id="KW-1185">Reference proteome</keyword>
<sequence length="237" mass="25387">MPCTGVPPPPICFTAPCPLHLATSAACAYRRGPSSPKPRVRSDGRIPAKSFHLPVFLTPAGTGSRVVGGGAPRPVCPLLVALQHQPFFPRSMAMAPKVVAFDVSPVVPPQRRPTLTRVGSGVRRALVPLWWDYCRCGSRPDDLGPAFSGSMVVGVSSGAAPGVGTGGPELRHIQLLPCQRRRSPSRPLHRPPSPPKPRQPRCPASRHVKARMSSVTPLRVLGFDSRFLIRGYGIVQT</sequence>
<dbReference type="Gramene" id="TraesCLE_scaffold_002821_01G000200.1">
    <property type="protein sequence ID" value="TraesCLE_scaffold_002821_01G000200.1"/>
    <property type="gene ID" value="TraesCLE_scaffold_002821_01G000200"/>
</dbReference>
<dbReference type="Gramene" id="TraesWEE_scaffold_000581_01G000200.1">
    <property type="protein sequence ID" value="TraesWEE_scaffold_000581_01G000200.1"/>
    <property type="gene ID" value="TraesWEE_scaffold_000581_01G000200"/>
</dbReference>
<proteinExistence type="predicted"/>
<organism evidence="2">
    <name type="scientific">Triticum aestivum</name>
    <name type="common">Wheat</name>
    <dbReference type="NCBI Taxonomy" id="4565"/>
    <lineage>
        <taxon>Eukaryota</taxon>
        <taxon>Viridiplantae</taxon>
        <taxon>Streptophyta</taxon>
        <taxon>Embryophyta</taxon>
        <taxon>Tracheophyta</taxon>
        <taxon>Spermatophyta</taxon>
        <taxon>Magnoliopsida</taxon>
        <taxon>Liliopsida</taxon>
        <taxon>Poales</taxon>
        <taxon>Poaceae</taxon>
        <taxon>BOP clade</taxon>
        <taxon>Pooideae</taxon>
        <taxon>Triticodae</taxon>
        <taxon>Triticeae</taxon>
        <taxon>Triticinae</taxon>
        <taxon>Triticum</taxon>
    </lineage>
</organism>
<dbReference type="EnsemblPlants" id="TraesCS1A02G126600.1">
    <property type="protein sequence ID" value="TraesCS1A02G126600.1"/>
    <property type="gene ID" value="TraesCS1A02G126600"/>
</dbReference>
<dbReference type="Gramene" id="TraesCAD_scaffold_004695_01G000200.1">
    <property type="protein sequence ID" value="TraesCAD_scaffold_004695_01G000200.1"/>
    <property type="gene ID" value="TraesCAD_scaffold_004695_01G000200"/>
</dbReference>
<dbReference type="Gramene" id="TraesCS1A03G0315800.1">
    <property type="protein sequence ID" value="TraesCS1A03G0315800.1.CDS"/>
    <property type="gene ID" value="TraesCS1A03G0315800"/>
</dbReference>
<dbReference type="OMA" id="FPRSMAM"/>
<evidence type="ECO:0000313" key="2">
    <source>
        <dbReference type="EnsemblPlants" id="TraesCS1A02G126600.1"/>
    </source>
</evidence>
<accession>A0A3B5XWX0</accession>
<evidence type="ECO:0000313" key="3">
    <source>
        <dbReference type="Proteomes" id="UP000019116"/>
    </source>
</evidence>
<dbReference type="Proteomes" id="UP000019116">
    <property type="component" value="Chromosome 1A"/>
</dbReference>
<evidence type="ECO:0000256" key="1">
    <source>
        <dbReference type="SAM" id="MobiDB-lite"/>
    </source>
</evidence>
<name>A0A3B5XWX0_WHEAT</name>
<feature type="region of interest" description="Disordered" evidence="1">
    <location>
        <begin position="178"/>
        <end position="209"/>
    </location>
</feature>